<dbReference type="HAMAP" id="MF_01212">
    <property type="entry name" value="dGTPase_type2"/>
    <property type="match status" value="1"/>
</dbReference>
<dbReference type="NCBIfam" id="TIGR01353">
    <property type="entry name" value="dGTP_triPase"/>
    <property type="match status" value="1"/>
</dbReference>
<evidence type="ECO:0000313" key="5">
    <source>
        <dbReference type="EMBL" id="KTD51284.1"/>
    </source>
</evidence>
<dbReference type="Gene3D" id="1.10.3210.10">
    <property type="entry name" value="Hypothetical protein af1432"/>
    <property type="match status" value="1"/>
</dbReference>
<evidence type="ECO:0000256" key="1">
    <source>
        <dbReference type="ARBA" id="ARBA00022801"/>
    </source>
</evidence>
<dbReference type="STRING" id="45072.Lqua_1511"/>
<dbReference type="Pfam" id="PF01966">
    <property type="entry name" value="HD"/>
    <property type="match status" value="1"/>
</dbReference>
<dbReference type="SUPFAM" id="SSF109604">
    <property type="entry name" value="HD-domain/PDEase-like"/>
    <property type="match status" value="1"/>
</dbReference>
<dbReference type="InterPro" id="IPR006674">
    <property type="entry name" value="HD_domain"/>
</dbReference>
<feature type="domain" description="HD" evidence="4">
    <location>
        <begin position="59"/>
        <end position="255"/>
    </location>
</feature>
<dbReference type="Proteomes" id="UP000054639">
    <property type="component" value="Unassembled WGS sequence"/>
</dbReference>
<dbReference type="InterPro" id="IPR026875">
    <property type="entry name" value="PHydrolase_assoc_dom"/>
</dbReference>
<dbReference type="EMBL" id="LNYR01000012">
    <property type="protein sequence ID" value="KTD51284.1"/>
    <property type="molecule type" value="Genomic_DNA"/>
</dbReference>
<dbReference type="NCBIfam" id="NF041026">
    <property type="entry name" value="antiphage_dGTPase"/>
    <property type="match status" value="1"/>
</dbReference>
<gene>
    <name evidence="6" type="primary">dgt</name>
    <name evidence="5" type="ORF">Lqua_1511</name>
    <name evidence="6" type="ORF">NCTC12376_01272</name>
</gene>
<proteinExistence type="inferred from homology"/>
<dbReference type="PROSITE" id="PS51831">
    <property type="entry name" value="HD"/>
    <property type="match status" value="1"/>
</dbReference>
<keyword evidence="7" id="KW-1185">Reference proteome</keyword>
<feature type="region of interest" description="Disordered" evidence="3">
    <location>
        <begin position="1"/>
        <end position="27"/>
    </location>
</feature>
<reference evidence="6 8" key="2">
    <citation type="submission" date="2018-06" db="EMBL/GenBank/DDBJ databases">
        <authorList>
            <consortium name="Pathogen Informatics"/>
            <person name="Doyle S."/>
        </authorList>
    </citation>
    <scope>NUCLEOTIDE SEQUENCE [LARGE SCALE GENOMIC DNA]</scope>
    <source>
        <strain evidence="6 8">NCTC12376</strain>
    </source>
</reference>
<keyword evidence="1 2" id="KW-0378">Hydrolase</keyword>
<feature type="compositionally biased region" description="Basic residues" evidence="3">
    <location>
        <begin position="1"/>
        <end position="10"/>
    </location>
</feature>
<dbReference type="Pfam" id="PF13286">
    <property type="entry name" value="HD_assoc"/>
    <property type="match status" value="1"/>
</dbReference>
<name>A0A378L058_9GAMM</name>
<evidence type="ECO:0000313" key="6">
    <source>
        <dbReference type="EMBL" id="STY17470.1"/>
    </source>
</evidence>
<dbReference type="PANTHER" id="PTHR11373:SF40">
    <property type="entry name" value="DEOXYGUANOSINETRIPHOSPHATE TRIPHOSPHOHYDROLASE-LIKE PROTEIN 2"/>
    <property type="match status" value="1"/>
</dbReference>
<sequence length="444" mass="51178">MNTMWTHRRSGQTNQRGSQDHRDPYERDRTRVIHCPAFRRLQRKTQILGTDEGDFHRTRLTHSLEVDSIGRSIVRNLITNQNHPMFLSSLLPNDDLISVICLLHDIGHPPFGHGGEVALNYMMREYGGFEGNGQTLRLLTKVENSYGGFGLDLTRRALLGILKYPVKRSDVVAKKLPPIHESIHKTIKINDWLPPKAYFDCEQPEIDWLLSPFSESDRTLFQSLSKQPQDTQCGKSAFHSFDCSIMDTADDIAYGVHDLEDAIHLRLINPSHLDTPEFRELLSNTSLAKHQDRLINSLFSNELCLRKQTIGEMVNYFITSTQIVTMNEQFENNVLKYNIALIPEAAALLKYLMQCIFHNVIDSQEARTFEYGGQTVVLRLFDAISSNPASLLDNKNRELFKQAEDETQAYRVVCDYLANMTDEYAYRMHERLFGFNTRTIFERL</sequence>
<dbReference type="InterPro" id="IPR050135">
    <property type="entry name" value="dGTPase-like"/>
</dbReference>
<dbReference type="InterPro" id="IPR003607">
    <property type="entry name" value="HD/PDEase_dom"/>
</dbReference>
<evidence type="ECO:0000313" key="8">
    <source>
        <dbReference type="Proteomes" id="UP000254230"/>
    </source>
</evidence>
<evidence type="ECO:0000256" key="3">
    <source>
        <dbReference type="SAM" id="MobiDB-lite"/>
    </source>
</evidence>
<dbReference type="GO" id="GO:0006203">
    <property type="term" value="P:dGTP catabolic process"/>
    <property type="evidence" value="ECO:0007669"/>
    <property type="project" value="TreeGrafter"/>
</dbReference>
<evidence type="ECO:0000256" key="2">
    <source>
        <dbReference type="HAMAP-Rule" id="MF_01212"/>
    </source>
</evidence>
<dbReference type="CDD" id="cd00077">
    <property type="entry name" value="HDc"/>
    <property type="match status" value="1"/>
</dbReference>
<dbReference type="PANTHER" id="PTHR11373">
    <property type="entry name" value="DEOXYNUCLEOSIDE TRIPHOSPHATE TRIPHOSPHOHYDROLASE"/>
    <property type="match status" value="1"/>
</dbReference>
<dbReference type="EMBL" id="UGOW01000001">
    <property type="protein sequence ID" value="STY17470.1"/>
    <property type="molecule type" value="Genomic_DNA"/>
</dbReference>
<evidence type="ECO:0000313" key="7">
    <source>
        <dbReference type="Proteomes" id="UP000054639"/>
    </source>
</evidence>
<dbReference type="GO" id="GO:0008832">
    <property type="term" value="F:dGTPase activity"/>
    <property type="evidence" value="ECO:0007669"/>
    <property type="project" value="TreeGrafter"/>
</dbReference>
<feature type="compositionally biased region" description="Basic and acidic residues" evidence="3">
    <location>
        <begin position="18"/>
        <end position="27"/>
    </location>
</feature>
<reference evidence="5 7" key="1">
    <citation type="submission" date="2015-11" db="EMBL/GenBank/DDBJ databases">
        <title>Genomic analysis of 38 Legionella species identifies large and diverse effector repertoires.</title>
        <authorList>
            <person name="Burstein D."/>
            <person name="Amaro F."/>
            <person name="Zusman T."/>
            <person name="Lifshitz Z."/>
            <person name="Cohen O."/>
            <person name="Gilbert J.A."/>
            <person name="Pupko T."/>
            <person name="Shuman H.A."/>
            <person name="Segal G."/>
        </authorList>
    </citation>
    <scope>NUCLEOTIDE SEQUENCE [LARGE SCALE GENOMIC DNA]</scope>
    <source>
        <strain evidence="5 7">ATCC 49507</strain>
    </source>
</reference>
<dbReference type="NCBIfam" id="NF003701">
    <property type="entry name" value="PRK05318.1"/>
    <property type="match status" value="1"/>
</dbReference>
<organism evidence="6 8">
    <name type="scientific">Legionella quateirensis</name>
    <dbReference type="NCBI Taxonomy" id="45072"/>
    <lineage>
        <taxon>Bacteria</taxon>
        <taxon>Pseudomonadati</taxon>
        <taxon>Pseudomonadota</taxon>
        <taxon>Gammaproteobacteria</taxon>
        <taxon>Legionellales</taxon>
        <taxon>Legionellaceae</taxon>
        <taxon>Legionella</taxon>
    </lineage>
</organism>
<dbReference type="InterPro" id="IPR023023">
    <property type="entry name" value="dNTPase_2"/>
</dbReference>
<dbReference type="InterPro" id="IPR006261">
    <property type="entry name" value="dGTPase"/>
</dbReference>
<evidence type="ECO:0000259" key="4">
    <source>
        <dbReference type="PROSITE" id="PS51831"/>
    </source>
</evidence>
<dbReference type="SMART" id="SM00471">
    <property type="entry name" value="HDc"/>
    <property type="match status" value="1"/>
</dbReference>
<comment type="similarity">
    <text evidence="2">Belongs to the dGTPase family. Type 2 subfamily.</text>
</comment>
<dbReference type="AlphaFoldDB" id="A0A378L058"/>
<dbReference type="Proteomes" id="UP000254230">
    <property type="component" value="Unassembled WGS sequence"/>
</dbReference>
<protein>
    <recommendedName>
        <fullName evidence="2">Deoxyguanosinetriphosphate triphosphohydrolase-like protein</fullName>
    </recommendedName>
</protein>
<accession>A0A378L058</accession>